<keyword evidence="2" id="KW-1064">Adaptive immunity</keyword>
<dbReference type="InterPro" id="IPR013106">
    <property type="entry name" value="Ig_V-set"/>
</dbReference>
<dbReference type="InterPro" id="IPR036179">
    <property type="entry name" value="Ig-like_dom_sf"/>
</dbReference>
<dbReference type="InParanoid" id="G1TWB8"/>
<dbReference type="HOGENOM" id="CLU_3019694_0_0_1"/>
<sequence>CRPSMDTKAPTQLLRLLLLWLRAVQLTPSPSSPSAPAGDTVTMCCKASGGVSGYISWSEQKPGKSPGLLIYRASTLPSGVPSRVRGSGSGTDDSLSISGAEDAATYFCQGYSSYPPTLLF</sequence>
<dbReference type="InterPro" id="IPR003599">
    <property type="entry name" value="Ig_sub"/>
</dbReference>
<dbReference type="SUPFAM" id="SSF48726">
    <property type="entry name" value="Immunoglobulin"/>
    <property type="match status" value="1"/>
</dbReference>
<feature type="compositionally biased region" description="Low complexity" evidence="4">
    <location>
        <begin position="77"/>
        <end position="86"/>
    </location>
</feature>
<dbReference type="SMART" id="SM00409">
    <property type="entry name" value="IG"/>
    <property type="match status" value="1"/>
</dbReference>
<dbReference type="AlphaFoldDB" id="G1TWB8"/>
<keyword evidence="1" id="KW-0391">Immunity</keyword>
<proteinExistence type="predicted"/>
<evidence type="ECO:0000313" key="7">
    <source>
        <dbReference type="Ensembl" id="ENSOCUP00000021362.2"/>
    </source>
</evidence>
<dbReference type="Ensembl" id="ENSOCUT00000032089.2">
    <property type="protein sequence ID" value="ENSOCUP00000021362.2"/>
    <property type="gene ID" value="ENSOCUG00000034823.1"/>
</dbReference>
<reference evidence="7" key="3">
    <citation type="submission" date="2025-09" db="UniProtKB">
        <authorList>
            <consortium name="Ensembl"/>
        </authorList>
    </citation>
    <scope>IDENTIFICATION</scope>
    <source>
        <strain evidence="7">Thorbecke</strain>
    </source>
</reference>
<dbReference type="PROSITE" id="PS50835">
    <property type="entry name" value="IG_LIKE"/>
    <property type="match status" value="1"/>
</dbReference>
<evidence type="ECO:0000256" key="1">
    <source>
        <dbReference type="ARBA" id="ARBA00022859"/>
    </source>
</evidence>
<dbReference type="PANTHER" id="PTHR23267">
    <property type="entry name" value="IMMUNOGLOBULIN LIGHT CHAIN"/>
    <property type="match status" value="1"/>
</dbReference>
<name>G1TWB8_RABIT</name>
<dbReference type="GeneTree" id="ENSGT00940000153924"/>
<feature type="signal peptide" evidence="5">
    <location>
        <begin position="1"/>
        <end position="26"/>
    </location>
</feature>
<dbReference type="EMBL" id="AAGW02007333">
    <property type="status" value="NOT_ANNOTATED_CDS"/>
    <property type="molecule type" value="Genomic_DNA"/>
</dbReference>
<feature type="chain" id="PRO_5023909774" description="Ig-like domain-containing protein" evidence="5">
    <location>
        <begin position="27"/>
        <end position="120"/>
    </location>
</feature>
<dbReference type="InterPro" id="IPR050150">
    <property type="entry name" value="IgV_Light_Chain"/>
</dbReference>
<dbReference type="GO" id="GO:0002250">
    <property type="term" value="P:adaptive immune response"/>
    <property type="evidence" value="ECO:0007669"/>
    <property type="project" value="UniProtKB-KW"/>
</dbReference>
<evidence type="ECO:0000313" key="8">
    <source>
        <dbReference type="Proteomes" id="UP000001811"/>
    </source>
</evidence>
<reference evidence="7" key="2">
    <citation type="submission" date="2025-08" db="UniProtKB">
        <authorList>
            <consortium name="Ensembl"/>
        </authorList>
    </citation>
    <scope>IDENTIFICATION</scope>
    <source>
        <strain evidence="7">Thorbecke</strain>
    </source>
</reference>
<dbReference type="InterPro" id="IPR007110">
    <property type="entry name" value="Ig-like_dom"/>
</dbReference>
<protein>
    <recommendedName>
        <fullName evidence="6">Ig-like domain-containing protein</fullName>
    </recommendedName>
</protein>
<accession>G1TWB8</accession>
<dbReference type="InterPro" id="IPR013783">
    <property type="entry name" value="Ig-like_fold"/>
</dbReference>
<feature type="region of interest" description="Disordered" evidence="4">
    <location>
        <begin position="77"/>
        <end position="97"/>
    </location>
</feature>
<dbReference type="Pfam" id="PF07686">
    <property type="entry name" value="V-set"/>
    <property type="match status" value="1"/>
</dbReference>
<evidence type="ECO:0000256" key="3">
    <source>
        <dbReference type="ARBA" id="ARBA00043265"/>
    </source>
</evidence>
<organism evidence="7 8">
    <name type="scientific">Oryctolagus cuniculus</name>
    <name type="common">Rabbit</name>
    <dbReference type="NCBI Taxonomy" id="9986"/>
    <lineage>
        <taxon>Eukaryota</taxon>
        <taxon>Metazoa</taxon>
        <taxon>Chordata</taxon>
        <taxon>Craniata</taxon>
        <taxon>Vertebrata</taxon>
        <taxon>Euteleostomi</taxon>
        <taxon>Mammalia</taxon>
        <taxon>Eutheria</taxon>
        <taxon>Euarchontoglires</taxon>
        <taxon>Glires</taxon>
        <taxon>Lagomorpha</taxon>
        <taxon>Leporidae</taxon>
        <taxon>Oryctolagus</taxon>
    </lineage>
</organism>
<evidence type="ECO:0000256" key="4">
    <source>
        <dbReference type="SAM" id="MobiDB-lite"/>
    </source>
</evidence>
<evidence type="ECO:0000259" key="6">
    <source>
        <dbReference type="PROSITE" id="PS50835"/>
    </source>
</evidence>
<dbReference type="SMART" id="SM00406">
    <property type="entry name" value="IGv"/>
    <property type="match status" value="1"/>
</dbReference>
<dbReference type="GO" id="GO:0019814">
    <property type="term" value="C:immunoglobulin complex"/>
    <property type="evidence" value="ECO:0007669"/>
    <property type="project" value="UniProtKB-KW"/>
</dbReference>
<dbReference type="Proteomes" id="UP000001811">
    <property type="component" value="Chromosome 2"/>
</dbReference>
<dbReference type="Bgee" id="ENSOCUG00000034823">
    <property type="expression patterns" value="Expressed in ovary and 2 other cell types or tissues"/>
</dbReference>
<keyword evidence="3" id="KW-1280">Immunoglobulin</keyword>
<evidence type="ECO:0000256" key="2">
    <source>
        <dbReference type="ARBA" id="ARBA00023130"/>
    </source>
</evidence>
<evidence type="ECO:0000256" key="5">
    <source>
        <dbReference type="SAM" id="SignalP"/>
    </source>
</evidence>
<feature type="domain" description="Ig-like" evidence="6">
    <location>
        <begin position="28"/>
        <end position="109"/>
    </location>
</feature>
<dbReference type="SMR" id="G1TWB8"/>
<reference evidence="7 8" key="1">
    <citation type="journal article" date="2011" name="Nature">
        <title>A high-resolution map of human evolutionary constraint using 29 mammals.</title>
        <authorList>
            <person name="Lindblad-Toh K."/>
            <person name="Garber M."/>
            <person name="Zuk O."/>
            <person name="Lin M.F."/>
            <person name="Parker B.J."/>
            <person name="Washietl S."/>
            <person name="Kheradpour P."/>
            <person name="Ernst J."/>
            <person name="Jordan G."/>
            <person name="Mauceli E."/>
            <person name="Ward L.D."/>
            <person name="Lowe C.B."/>
            <person name="Holloway A.K."/>
            <person name="Clamp M."/>
            <person name="Gnerre S."/>
            <person name="Alfoldi J."/>
            <person name="Beal K."/>
            <person name="Chang J."/>
            <person name="Clawson H."/>
            <person name="Cuff J."/>
            <person name="Di Palma F."/>
            <person name="Fitzgerald S."/>
            <person name="Flicek P."/>
            <person name="Guttman M."/>
            <person name="Hubisz M.J."/>
            <person name="Jaffe D.B."/>
            <person name="Jungreis I."/>
            <person name="Kent W.J."/>
            <person name="Kostka D."/>
            <person name="Lara M."/>
            <person name="Martins A.L."/>
            <person name="Massingham T."/>
            <person name="Moltke I."/>
            <person name="Raney B.J."/>
            <person name="Rasmussen M.D."/>
            <person name="Robinson J."/>
            <person name="Stark A."/>
            <person name="Vilella A.J."/>
            <person name="Wen J."/>
            <person name="Xie X."/>
            <person name="Zody M.C."/>
            <person name="Baldwin J."/>
            <person name="Bloom T."/>
            <person name="Chin C.W."/>
            <person name="Heiman D."/>
            <person name="Nicol R."/>
            <person name="Nusbaum C."/>
            <person name="Young S."/>
            <person name="Wilkinson J."/>
            <person name="Worley K.C."/>
            <person name="Kovar C.L."/>
            <person name="Muzny D.M."/>
            <person name="Gibbs R.A."/>
            <person name="Cree A."/>
            <person name="Dihn H.H."/>
            <person name="Fowler G."/>
            <person name="Jhangiani S."/>
            <person name="Joshi V."/>
            <person name="Lee S."/>
            <person name="Lewis L.R."/>
            <person name="Nazareth L.V."/>
            <person name="Okwuonu G."/>
            <person name="Santibanez J."/>
            <person name="Warren W.C."/>
            <person name="Mardis E.R."/>
            <person name="Weinstock G.M."/>
            <person name="Wilson R.K."/>
            <person name="Delehaunty K."/>
            <person name="Dooling D."/>
            <person name="Fronik C."/>
            <person name="Fulton L."/>
            <person name="Fulton B."/>
            <person name="Graves T."/>
            <person name="Minx P."/>
            <person name="Sodergren E."/>
            <person name="Birney E."/>
            <person name="Margulies E.H."/>
            <person name="Herrero J."/>
            <person name="Green E.D."/>
            <person name="Haussler D."/>
            <person name="Siepel A."/>
            <person name="Goldman N."/>
            <person name="Pollard K.S."/>
            <person name="Pedersen J.S."/>
            <person name="Lander E.S."/>
            <person name="Kellis M."/>
        </authorList>
    </citation>
    <scope>NUCLEOTIDE SEQUENCE [LARGE SCALE GENOMIC DNA]</scope>
    <source>
        <strain evidence="7 8">Thorbecke inbred</strain>
    </source>
</reference>
<keyword evidence="8" id="KW-1185">Reference proteome</keyword>
<dbReference type="Gene3D" id="2.60.40.10">
    <property type="entry name" value="Immunoglobulins"/>
    <property type="match status" value="1"/>
</dbReference>
<keyword evidence="5" id="KW-0732">Signal</keyword>